<evidence type="ECO:0000256" key="1">
    <source>
        <dbReference type="ARBA" id="ARBA00022679"/>
    </source>
</evidence>
<dbReference type="InterPro" id="IPR033749">
    <property type="entry name" value="Polyprenyl_synt_CS"/>
</dbReference>
<accession>A0A9P6VT40</accession>
<dbReference type="GO" id="GO:0004659">
    <property type="term" value="F:prenyltransferase activity"/>
    <property type="evidence" value="ECO:0007669"/>
    <property type="project" value="InterPro"/>
</dbReference>
<dbReference type="InterPro" id="IPR008949">
    <property type="entry name" value="Isoprenoid_synthase_dom_sf"/>
</dbReference>
<keyword evidence="1 4" id="KW-0808">Transferase</keyword>
<dbReference type="Gene3D" id="1.10.600.10">
    <property type="entry name" value="Farnesyl Diphosphate Synthase"/>
    <property type="match status" value="1"/>
</dbReference>
<sequence length="304" mass="34283">MADKIDVVLKDRRYLVLNDPERTTNKLEGTGVGQLPLPDEVASVNKSQVGQAWSIQQHEEPQAYLEMMPSKGVRNAIIDGLEVWYQVPEKSLAVIRGIVNLLHSSSLMLDDIEDNSPLRRGFPATHVIFGVNQTINSANLLIMKALKAAEALSSPSLRILLERLIEGHIGQGMDLYWTHHTIIPTEEEYFTMVDGKTGSLFILLAELMRNEATEHRDLDAGLLMKLVGRFFQARDDYKNLQCTEYTLKKGFAEDIGEGKISLPLIHALRSKSPRRGRLMSILQQRKICNGLSPEVGWSMRRRQP</sequence>
<dbReference type="PROSITE" id="PS00723">
    <property type="entry name" value="POLYPRENYL_SYNTHASE_1"/>
    <property type="match status" value="1"/>
</dbReference>
<keyword evidence="3" id="KW-0460">Magnesium</keyword>
<comment type="similarity">
    <text evidence="4">Belongs to the FPP/GGPP synthase family.</text>
</comment>
<dbReference type="Pfam" id="PF00348">
    <property type="entry name" value="polyprenyl_synt"/>
    <property type="match status" value="1"/>
</dbReference>
<dbReference type="GO" id="GO:0046872">
    <property type="term" value="F:metal ion binding"/>
    <property type="evidence" value="ECO:0007669"/>
    <property type="project" value="UniProtKB-KW"/>
</dbReference>
<evidence type="ECO:0000313" key="6">
    <source>
        <dbReference type="Proteomes" id="UP000785200"/>
    </source>
</evidence>
<comment type="caution">
    <text evidence="5">The sequence shown here is derived from an EMBL/GenBank/DDBJ whole genome shotgun (WGS) entry which is preliminary data.</text>
</comment>
<evidence type="ECO:0000256" key="3">
    <source>
        <dbReference type="ARBA" id="ARBA00022842"/>
    </source>
</evidence>
<dbReference type="GO" id="GO:0046165">
    <property type="term" value="P:alcohol biosynthetic process"/>
    <property type="evidence" value="ECO:0007669"/>
    <property type="project" value="UniProtKB-ARBA"/>
</dbReference>
<organism evidence="5 6">
    <name type="scientific">Hyphodiscus hymeniophilus</name>
    <dbReference type="NCBI Taxonomy" id="353542"/>
    <lineage>
        <taxon>Eukaryota</taxon>
        <taxon>Fungi</taxon>
        <taxon>Dikarya</taxon>
        <taxon>Ascomycota</taxon>
        <taxon>Pezizomycotina</taxon>
        <taxon>Leotiomycetes</taxon>
        <taxon>Helotiales</taxon>
        <taxon>Hyphodiscaceae</taxon>
        <taxon>Hyphodiscus</taxon>
    </lineage>
</organism>
<dbReference type="GO" id="GO:0043386">
    <property type="term" value="P:mycotoxin biosynthetic process"/>
    <property type="evidence" value="ECO:0007669"/>
    <property type="project" value="UniProtKB-ARBA"/>
</dbReference>
<name>A0A9P6VT40_9HELO</name>
<dbReference type="AlphaFoldDB" id="A0A9P6VT40"/>
<keyword evidence="2" id="KW-0479">Metal-binding</keyword>
<dbReference type="PANTHER" id="PTHR12001">
    <property type="entry name" value="GERANYLGERANYL PYROPHOSPHATE SYNTHASE"/>
    <property type="match status" value="1"/>
</dbReference>
<dbReference type="SFLD" id="SFLDS00005">
    <property type="entry name" value="Isoprenoid_Synthase_Type_I"/>
    <property type="match status" value="1"/>
</dbReference>
<reference evidence="5" key="1">
    <citation type="submission" date="2019-07" db="EMBL/GenBank/DDBJ databases">
        <title>Hyphodiscus hymeniophilus genome sequencing and assembly.</title>
        <authorList>
            <person name="Kramer G."/>
            <person name="Nodwell J."/>
        </authorList>
    </citation>
    <scope>NUCLEOTIDE SEQUENCE</scope>
    <source>
        <strain evidence="5">ATCC 34498</strain>
    </source>
</reference>
<dbReference type="InterPro" id="IPR000092">
    <property type="entry name" value="Polyprenyl_synt"/>
</dbReference>
<keyword evidence="6" id="KW-1185">Reference proteome</keyword>
<evidence type="ECO:0000256" key="2">
    <source>
        <dbReference type="ARBA" id="ARBA00022723"/>
    </source>
</evidence>
<proteinExistence type="inferred from homology"/>
<dbReference type="GO" id="GO:0008299">
    <property type="term" value="P:isoprenoid biosynthetic process"/>
    <property type="evidence" value="ECO:0007669"/>
    <property type="project" value="InterPro"/>
</dbReference>
<protein>
    <submittedName>
        <fullName evidence="5">Geranylgeranyl pyrophosphate synthase</fullName>
    </submittedName>
</protein>
<dbReference type="EMBL" id="VNKQ01000002">
    <property type="protein sequence ID" value="KAG0653107.1"/>
    <property type="molecule type" value="Genomic_DNA"/>
</dbReference>
<evidence type="ECO:0000313" key="5">
    <source>
        <dbReference type="EMBL" id="KAG0653107.1"/>
    </source>
</evidence>
<dbReference type="SUPFAM" id="SSF48576">
    <property type="entry name" value="Terpenoid synthases"/>
    <property type="match status" value="1"/>
</dbReference>
<gene>
    <name evidence="5" type="ORF">D0Z07_0769</name>
</gene>
<dbReference type="OrthoDB" id="6921389at2759"/>
<dbReference type="Proteomes" id="UP000785200">
    <property type="component" value="Unassembled WGS sequence"/>
</dbReference>
<evidence type="ECO:0000256" key="4">
    <source>
        <dbReference type="RuleBase" id="RU004466"/>
    </source>
</evidence>
<dbReference type="PANTHER" id="PTHR12001:SF72">
    <property type="entry name" value="THIJ_PFPI FAMILY PROTEIN (AFU_ORTHOLOGUE AFUA_3G01210)-RELATED"/>
    <property type="match status" value="1"/>
</dbReference>